<dbReference type="PANTHER" id="PTHR21490:SF2">
    <property type="entry name" value="ENKURIN DOMAIN-CONTAINING PROTEIN 1"/>
    <property type="match status" value="1"/>
</dbReference>
<reference evidence="9" key="1">
    <citation type="journal article" date="2012" name="Proc. Natl. Acad. Sci. U.S.A.">
        <title>Antigenic diversity is generated by distinct evolutionary mechanisms in African trypanosome species.</title>
        <authorList>
            <person name="Jackson A.P."/>
            <person name="Berry A."/>
            <person name="Aslett M."/>
            <person name="Allison H.C."/>
            <person name="Burton P."/>
            <person name="Vavrova-Anderson J."/>
            <person name="Brown R."/>
            <person name="Browne H."/>
            <person name="Corton N."/>
            <person name="Hauser H."/>
            <person name="Gamble J."/>
            <person name="Gilderthorp R."/>
            <person name="Marcello L."/>
            <person name="McQuillan J."/>
            <person name="Otto T.D."/>
            <person name="Quail M.A."/>
            <person name="Sanders M.J."/>
            <person name="van Tonder A."/>
            <person name="Ginger M.L."/>
            <person name="Field M.C."/>
            <person name="Barry J.D."/>
            <person name="Hertz-Fowler C."/>
            <person name="Berriman M."/>
        </authorList>
    </citation>
    <scope>NUCLEOTIDE SEQUENCE</scope>
    <source>
        <strain evidence="9">IL3000</strain>
    </source>
</reference>
<dbReference type="PANTHER" id="PTHR21490">
    <property type="entry name" value="ENKURIN-RELATED"/>
    <property type="match status" value="1"/>
</dbReference>
<evidence type="ECO:0000256" key="2">
    <source>
        <dbReference type="ARBA" id="ARBA00004245"/>
    </source>
</evidence>
<dbReference type="GO" id="GO:0005881">
    <property type="term" value="C:cytoplasmic microtubule"/>
    <property type="evidence" value="ECO:0007669"/>
    <property type="project" value="TreeGrafter"/>
</dbReference>
<dbReference type="PROSITE" id="PS51665">
    <property type="entry name" value="ENKURIN"/>
    <property type="match status" value="1"/>
</dbReference>
<comment type="subcellular location">
    <subcellularLocation>
        <location evidence="1">Cell projection</location>
        <location evidence="1">Cilium</location>
    </subcellularLocation>
    <subcellularLocation>
        <location evidence="2">Cytoplasm</location>
        <location evidence="2">Cytoskeleton</location>
    </subcellularLocation>
</comment>
<dbReference type="Pfam" id="PF13864">
    <property type="entry name" value="Enkurin"/>
    <property type="match status" value="1"/>
</dbReference>
<dbReference type="EMBL" id="HE575322">
    <property type="protein sequence ID" value="CCC92703.1"/>
    <property type="molecule type" value="Genomic_DNA"/>
</dbReference>
<protein>
    <recommendedName>
        <fullName evidence="8">Enkurin domain-containing protein</fullName>
    </recommendedName>
</protein>
<dbReference type="VEuPathDB" id="TriTrypDB:TcIL3000_9_980"/>
<feature type="coiled-coil region" evidence="6">
    <location>
        <begin position="136"/>
        <end position="166"/>
    </location>
</feature>
<feature type="region of interest" description="Disordered" evidence="7">
    <location>
        <begin position="1"/>
        <end position="63"/>
    </location>
</feature>
<gene>
    <name evidence="9" type="ORF">TCIL3000_9_980</name>
</gene>
<feature type="compositionally biased region" description="Basic and acidic residues" evidence="7">
    <location>
        <begin position="103"/>
        <end position="113"/>
    </location>
</feature>
<evidence type="ECO:0000259" key="8">
    <source>
        <dbReference type="PROSITE" id="PS51665"/>
    </source>
</evidence>
<evidence type="ECO:0000256" key="3">
    <source>
        <dbReference type="ARBA" id="ARBA00022490"/>
    </source>
</evidence>
<evidence type="ECO:0000256" key="4">
    <source>
        <dbReference type="ARBA" id="ARBA00023212"/>
    </source>
</evidence>
<evidence type="ECO:0000313" key="9">
    <source>
        <dbReference type="EMBL" id="CCC92703.1"/>
    </source>
</evidence>
<keyword evidence="4" id="KW-0206">Cytoskeleton</keyword>
<evidence type="ECO:0000256" key="1">
    <source>
        <dbReference type="ARBA" id="ARBA00004138"/>
    </source>
</evidence>
<dbReference type="InterPro" id="IPR027012">
    <property type="entry name" value="Enkurin_dom"/>
</dbReference>
<keyword evidence="5" id="KW-0966">Cell projection</keyword>
<name>G0UTI9_TRYCI</name>
<organism evidence="9">
    <name type="scientific">Trypanosoma congolense (strain IL3000)</name>
    <dbReference type="NCBI Taxonomy" id="1068625"/>
    <lineage>
        <taxon>Eukaryota</taxon>
        <taxon>Discoba</taxon>
        <taxon>Euglenozoa</taxon>
        <taxon>Kinetoplastea</taxon>
        <taxon>Metakinetoplastina</taxon>
        <taxon>Trypanosomatida</taxon>
        <taxon>Trypanosomatidae</taxon>
        <taxon>Trypanosoma</taxon>
        <taxon>Nannomonas</taxon>
    </lineage>
</organism>
<keyword evidence="3" id="KW-0963">Cytoplasm</keyword>
<sequence length="170" mass="19411">MESEALRQNAAATREAMPQSPGAPPQRTRKLPPVAAPSQNKVRCDQQHQSGQQLALAGPHGQRGVVPKYLLQRKAELAAQKEATRKEIEWQKEVSRYPPGHRPVGEGERKETLEKLARRRRELEVELHKIPIRYDTQSIKERRAKIENELSEIEVAERKFSSAKELFVPI</sequence>
<accession>G0UTI9</accession>
<feature type="compositionally biased region" description="Polar residues" evidence="7">
    <location>
        <begin position="37"/>
        <end position="53"/>
    </location>
</feature>
<evidence type="ECO:0000256" key="5">
    <source>
        <dbReference type="ARBA" id="ARBA00023273"/>
    </source>
</evidence>
<evidence type="ECO:0000256" key="6">
    <source>
        <dbReference type="SAM" id="Coils"/>
    </source>
</evidence>
<proteinExistence type="predicted"/>
<feature type="region of interest" description="Disordered" evidence="7">
    <location>
        <begin position="94"/>
        <end position="113"/>
    </location>
</feature>
<evidence type="ECO:0000256" key="7">
    <source>
        <dbReference type="SAM" id="MobiDB-lite"/>
    </source>
</evidence>
<dbReference type="InterPro" id="IPR052102">
    <property type="entry name" value="Enkurin_domain-protein"/>
</dbReference>
<keyword evidence="6" id="KW-0175">Coiled coil</keyword>
<feature type="domain" description="Enkurin" evidence="8">
    <location>
        <begin position="76"/>
        <end position="168"/>
    </location>
</feature>
<dbReference type="AlphaFoldDB" id="G0UTI9"/>
<dbReference type="GO" id="GO:0005929">
    <property type="term" value="C:cilium"/>
    <property type="evidence" value="ECO:0007669"/>
    <property type="project" value="UniProtKB-SubCell"/>
</dbReference>